<evidence type="ECO:0000313" key="1">
    <source>
        <dbReference type="EMBL" id="GAI66330.1"/>
    </source>
</evidence>
<comment type="caution">
    <text evidence="1">The sequence shown here is derived from an EMBL/GenBank/DDBJ whole genome shotgun (WGS) entry which is preliminary data.</text>
</comment>
<proteinExistence type="predicted"/>
<reference evidence="1" key="1">
    <citation type="journal article" date="2014" name="Front. Microbiol.">
        <title>High frequency of phylogenetically diverse reductive dehalogenase-homologous genes in deep subseafloor sedimentary metagenomes.</title>
        <authorList>
            <person name="Kawai M."/>
            <person name="Futagami T."/>
            <person name="Toyoda A."/>
            <person name="Takaki Y."/>
            <person name="Nishi S."/>
            <person name="Hori S."/>
            <person name="Arai W."/>
            <person name="Tsubouchi T."/>
            <person name="Morono Y."/>
            <person name="Uchiyama I."/>
            <person name="Ito T."/>
            <person name="Fujiyama A."/>
            <person name="Inagaki F."/>
            <person name="Takami H."/>
        </authorList>
    </citation>
    <scope>NUCLEOTIDE SEQUENCE</scope>
    <source>
        <strain evidence="1">Expedition CK06-06</strain>
    </source>
</reference>
<dbReference type="AlphaFoldDB" id="X1RT05"/>
<organism evidence="1">
    <name type="scientific">marine sediment metagenome</name>
    <dbReference type="NCBI Taxonomy" id="412755"/>
    <lineage>
        <taxon>unclassified sequences</taxon>
        <taxon>metagenomes</taxon>
        <taxon>ecological metagenomes</taxon>
    </lineage>
</organism>
<gene>
    <name evidence="1" type="ORF">S12H4_02374</name>
</gene>
<protein>
    <submittedName>
        <fullName evidence="1">Uncharacterized protein</fullName>
    </submittedName>
</protein>
<accession>X1RT05</accession>
<sequence length="71" mass="8129">MLKTNDEVLEVAKQIRSKQRGDKVDAMFHLIEAYDILVRHRKGGVKYFTIVEDIRCATCGGEFVKLEEGDD</sequence>
<dbReference type="EMBL" id="BARW01000575">
    <property type="protein sequence ID" value="GAI66330.1"/>
    <property type="molecule type" value="Genomic_DNA"/>
</dbReference>
<name>X1RT05_9ZZZZ</name>